<evidence type="ECO:0000313" key="3">
    <source>
        <dbReference type="Proteomes" id="UP000250218"/>
    </source>
</evidence>
<dbReference type="KEGG" id="mane:DP065_01655"/>
<dbReference type="EMBL" id="CP030140">
    <property type="protein sequence ID" value="AWX69456.1"/>
    <property type="molecule type" value="Genomic_DNA"/>
</dbReference>
<feature type="transmembrane region" description="Helical" evidence="1">
    <location>
        <begin position="42"/>
        <end position="63"/>
    </location>
</feature>
<keyword evidence="1" id="KW-1133">Transmembrane helix</keyword>
<keyword evidence="1" id="KW-0812">Transmembrane</keyword>
<dbReference type="Proteomes" id="UP000250218">
    <property type="component" value="Chromosome"/>
</dbReference>
<feature type="transmembrane region" description="Helical" evidence="1">
    <location>
        <begin position="6"/>
        <end position="30"/>
    </location>
</feature>
<evidence type="ECO:0008006" key="4">
    <source>
        <dbReference type="Google" id="ProtNLM"/>
    </source>
</evidence>
<evidence type="ECO:0000256" key="1">
    <source>
        <dbReference type="SAM" id="Phobius"/>
    </source>
</evidence>
<dbReference type="RefSeq" id="WP_033178501.1">
    <property type="nucleotide sequence ID" value="NZ_CP030140.1"/>
</dbReference>
<keyword evidence="1" id="KW-0472">Membrane</keyword>
<organism evidence="2 3">
    <name type="scientific">[Mycoplasma] anseris</name>
    <dbReference type="NCBI Taxonomy" id="92400"/>
    <lineage>
        <taxon>Bacteria</taxon>
        <taxon>Bacillati</taxon>
        <taxon>Mycoplasmatota</taxon>
        <taxon>Mycoplasmoidales</taxon>
        <taxon>Metamycoplasmataceae</taxon>
        <taxon>Metamycoplasma</taxon>
    </lineage>
</organism>
<name>A0A2Z4ND80_9BACT</name>
<evidence type="ECO:0000313" key="2">
    <source>
        <dbReference type="EMBL" id="AWX69456.1"/>
    </source>
</evidence>
<keyword evidence="3" id="KW-1185">Reference proteome</keyword>
<accession>A0A2Z4ND80</accession>
<protein>
    <recommendedName>
        <fullName evidence="4">Superinfection immunity protein</fullName>
    </recommendedName>
</protein>
<dbReference type="AlphaFoldDB" id="A0A2Z4ND80"/>
<sequence length="67" mass="7486">MNLKTLAILGIIFNILSPLLVFIPINIILGLKLKELNRTPQWIFAIICVIPLCGLIASIWTLVDESK</sequence>
<proteinExistence type="predicted"/>
<gene>
    <name evidence="2" type="ORF">DP065_01655</name>
</gene>
<reference evidence="3" key="1">
    <citation type="submission" date="2018-06" db="EMBL/GenBank/DDBJ databases">
        <title>Complete genome sequences of Mycoplasma anatis, M. anseris and M. cloacale type strains.</title>
        <authorList>
            <person name="Grozner D."/>
            <person name="Forro B."/>
            <person name="Sulyok K.M."/>
            <person name="Marton S."/>
            <person name="Kreizinger Z."/>
            <person name="Banyai K."/>
            <person name="Gyuranecz M."/>
        </authorList>
    </citation>
    <scope>NUCLEOTIDE SEQUENCE [LARGE SCALE GENOMIC DNA]</scope>
    <source>
        <strain evidence="3">ATCC 49234</strain>
    </source>
</reference>